<protein>
    <recommendedName>
        <fullName evidence="3">Secreted protein</fullName>
    </recommendedName>
</protein>
<gene>
    <name evidence="1" type="ORF">ORJ04_03580</name>
</gene>
<dbReference type="RefSeq" id="WP_305973880.1">
    <property type="nucleotide sequence ID" value="NZ_JAPJDZ010000005.1"/>
</dbReference>
<evidence type="ECO:0000313" key="2">
    <source>
        <dbReference type="Proteomes" id="UP001231109"/>
    </source>
</evidence>
<proteinExistence type="predicted"/>
<keyword evidence="2" id="KW-1185">Reference proteome</keyword>
<evidence type="ECO:0000313" key="1">
    <source>
        <dbReference type="EMBL" id="MDP5135028.1"/>
    </source>
</evidence>
<accession>A0ABT9HV88</accession>
<organism evidence="1 2">
    <name type="scientific">Rheinheimera baltica</name>
    <dbReference type="NCBI Taxonomy" id="67576"/>
    <lineage>
        <taxon>Bacteria</taxon>
        <taxon>Pseudomonadati</taxon>
        <taxon>Pseudomonadota</taxon>
        <taxon>Gammaproteobacteria</taxon>
        <taxon>Chromatiales</taxon>
        <taxon>Chromatiaceae</taxon>
        <taxon>Rheinheimera</taxon>
    </lineage>
</organism>
<dbReference type="EMBL" id="JAPJDZ010000005">
    <property type="protein sequence ID" value="MDP5135028.1"/>
    <property type="molecule type" value="Genomic_DNA"/>
</dbReference>
<evidence type="ECO:0008006" key="3">
    <source>
        <dbReference type="Google" id="ProtNLM"/>
    </source>
</evidence>
<comment type="caution">
    <text evidence="1">The sequence shown here is derived from an EMBL/GenBank/DDBJ whole genome shotgun (WGS) entry which is preliminary data.</text>
</comment>
<sequence length="74" mass="8319">MVALLTLLLLLNLPLFFLNLSLFAYFRPMFLAGIIQQVFPDGQPQPTITSQMLTSRQKHLVYVAAEIKTAAAIR</sequence>
<reference evidence="1 2" key="1">
    <citation type="submission" date="2022-11" db="EMBL/GenBank/DDBJ databases">
        <title>Viruses from the air-sea interface of a natural surface slick.</title>
        <authorList>
            <person name="Rahlff J."/>
            <person name="Holmfeldt K."/>
        </authorList>
    </citation>
    <scope>NUCLEOTIDE SEQUENCE [LARGE SCALE GENOMIC DNA]</scope>
    <source>
        <strain evidence="1 2">SMS4</strain>
    </source>
</reference>
<name>A0ABT9HV88_9GAMM</name>
<dbReference type="Proteomes" id="UP001231109">
    <property type="component" value="Unassembled WGS sequence"/>
</dbReference>